<organism evidence="1 2">
    <name type="scientific">Chrysochromulina tobinii</name>
    <dbReference type="NCBI Taxonomy" id="1460289"/>
    <lineage>
        <taxon>Eukaryota</taxon>
        <taxon>Haptista</taxon>
        <taxon>Haptophyta</taxon>
        <taxon>Prymnesiophyceae</taxon>
        <taxon>Prymnesiales</taxon>
        <taxon>Chrysochromulinaceae</taxon>
        <taxon>Chrysochromulina</taxon>
    </lineage>
</organism>
<accession>A0A0M0JP08</accession>
<keyword evidence="2" id="KW-1185">Reference proteome</keyword>
<protein>
    <submittedName>
        <fullName evidence="1">Uncharacterized protein</fullName>
    </submittedName>
</protein>
<evidence type="ECO:0000313" key="2">
    <source>
        <dbReference type="Proteomes" id="UP000037460"/>
    </source>
</evidence>
<proteinExistence type="predicted"/>
<gene>
    <name evidence="1" type="ORF">Ctob_004660</name>
</gene>
<comment type="caution">
    <text evidence="1">The sequence shown here is derived from an EMBL/GenBank/DDBJ whole genome shotgun (WGS) entry which is preliminary data.</text>
</comment>
<dbReference type="SUPFAM" id="SSF50370">
    <property type="entry name" value="Ricin B-like lectins"/>
    <property type="match status" value="1"/>
</dbReference>
<dbReference type="Proteomes" id="UP000037460">
    <property type="component" value="Unassembled WGS sequence"/>
</dbReference>
<evidence type="ECO:0000313" key="1">
    <source>
        <dbReference type="EMBL" id="KOO28336.1"/>
    </source>
</evidence>
<reference evidence="2" key="1">
    <citation type="journal article" date="2015" name="PLoS Genet.">
        <title>Genome Sequence and Transcriptome Analyses of Chrysochromulina tobin: Metabolic Tools for Enhanced Algal Fitness in the Prominent Order Prymnesiales (Haptophyceae).</title>
        <authorList>
            <person name="Hovde B.T."/>
            <person name="Deodato C.R."/>
            <person name="Hunsperger H.M."/>
            <person name="Ryken S.A."/>
            <person name="Yost W."/>
            <person name="Jha R.K."/>
            <person name="Patterson J."/>
            <person name="Monnat R.J. Jr."/>
            <person name="Barlow S.B."/>
            <person name="Starkenburg S.R."/>
            <person name="Cattolico R.A."/>
        </authorList>
    </citation>
    <scope>NUCLEOTIDE SEQUENCE</scope>
    <source>
        <strain evidence="2">CCMP291</strain>
    </source>
</reference>
<dbReference type="AlphaFoldDB" id="A0A0M0JP08"/>
<dbReference type="InterPro" id="IPR035992">
    <property type="entry name" value="Ricin_B-like_lectins"/>
</dbReference>
<sequence>MRILASPPPPHGPPMLLRNGLEAACLRFQEPLELLARAVCDFDRVEQRFVWDGATRTLRYARDTSQCVDYFTSLRDFGVWSCFDAANDEFFYDAPAARYCLLLDHDKCVRTVTGEADEAVQLRVPGEATCLRLDEAQTPLSRHTCDDTRLSQRWRYEPALAAFRSRWIFHSATATFRPAIDAGLCLDLFQAGHMEAEAAEGGAQAQAFVGADALRAALSGGGGSDELTLDGGGALGAPV</sequence>
<name>A0A0M0JP08_9EUKA</name>
<dbReference type="PROSITE" id="PS50231">
    <property type="entry name" value="RICIN_B_LECTIN"/>
    <property type="match status" value="1"/>
</dbReference>
<dbReference type="EMBL" id="JWZX01002582">
    <property type="protein sequence ID" value="KOO28336.1"/>
    <property type="molecule type" value="Genomic_DNA"/>
</dbReference>